<evidence type="ECO:0000256" key="1">
    <source>
        <dbReference type="ARBA" id="ARBA00022729"/>
    </source>
</evidence>
<evidence type="ECO:0000259" key="3">
    <source>
        <dbReference type="Pfam" id="PF12849"/>
    </source>
</evidence>
<evidence type="ECO:0000256" key="2">
    <source>
        <dbReference type="SAM" id="Phobius"/>
    </source>
</evidence>
<dbReference type="RefSeq" id="WP_073613078.1">
    <property type="nucleotide sequence ID" value="NZ_FRFE01000007.1"/>
</dbReference>
<keyword evidence="5" id="KW-1185">Reference proteome</keyword>
<keyword evidence="2" id="KW-1133">Transmembrane helix</keyword>
<dbReference type="InterPro" id="IPR024370">
    <property type="entry name" value="PBP_domain"/>
</dbReference>
<gene>
    <name evidence="4" type="ORF">SAMN02745220_01754</name>
</gene>
<protein>
    <submittedName>
        <fullName evidence="4">Phosphate ABC transporter substrate-binding protein, PhoT family</fullName>
    </submittedName>
</protein>
<dbReference type="Proteomes" id="UP000184603">
    <property type="component" value="Unassembled WGS sequence"/>
</dbReference>
<proteinExistence type="predicted"/>
<name>A0A1M7Y4C8_9BACT</name>
<evidence type="ECO:0000313" key="5">
    <source>
        <dbReference type="Proteomes" id="UP000184603"/>
    </source>
</evidence>
<dbReference type="PANTHER" id="PTHR30570">
    <property type="entry name" value="PERIPLASMIC PHOSPHATE BINDING COMPONENT OF PHOSPHATE ABC TRANSPORTER"/>
    <property type="match status" value="1"/>
</dbReference>
<dbReference type="Gene3D" id="3.40.190.10">
    <property type="entry name" value="Periplasmic binding protein-like II"/>
    <property type="match status" value="2"/>
</dbReference>
<accession>A0A1M7Y4C8</accession>
<dbReference type="Pfam" id="PF12849">
    <property type="entry name" value="PBP_like_2"/>
    <property type="match status" value="1"/>
</dbReference>
<dbReference type="PANTHER" id="PTHR30570:SF1">
    <property type="entry name" value="PHOSPHATE-BINDING PROTEIN PSTS"/>
    <property type="match status" value="1"/>
</dbReference>
<feature type="domain" description="PBP" evidence="3">
    <location>
        <begin position="37"/>
        <end position="268"/>
    </location>
</feature>
<evidence type="ECO:0000313" key="4">
    <source>
        <dbReference type="EMBL" id="SHO47143.1"/>
    </source>
</evidence>
<dbReference type="STRING" id="1121416.SAMN02745220_01754"/>
<reference evidence="4 5" key="1">
    <citation type="submission" date="2016-12" db="EMBL/GenBank/DDBJ databases">
        <authorList>
            <person name="Song W.-J."/>
            <person name="Kurnit D.M."/>
        </authorList>
    </citation>
    <scope>NUCLEOTIDE SEQUENCE [LARGE SCALE GENOMIC DNA]</scope>
    <source>
        <strain evidence="4 5">DSM 18488</strain>
    </source>
</reference>
<sequence length="289" mass="31440">MKEEGNKSDEDMHIIARLFSVVLILIFCLPSMTLGTEAITLTAGGTGSGIGFMRLLGDSYQTLHPEITVEVLPSLGSAGGIRALKSCAIDLAISSRPLKETEKSGINGHFLGTSPLVFAVHPDTKVADVTLAQLINIYEGTVTTWRDGIQIRRILRPVDDSDWRLMQTISPEMAKALDVASATKGLFLAVTDTDAISYLERIHGSFGPTTLAMIRAEKRRVKILSLNGVDPAKEDSNQHYSPQKPYYLVTRADASAAVVDFLDFILSEQGRKILTDAGITVANEQDHEK</sequence>
<dbReference type="AlphaFoldDB" id="A0A1M7Y4C8"/>
<organism evidence="4 5">
    <name type="scientific">Desulfopila aestuarii DSM 18488</name>
    <dbReference type="NCBI Taxonomy" id="1121416"/>
    <lineage>
        <taxon>Bacteria</taxon>
        <taxon>Pseudomonadati</taxon>
        <taxon>Thermodesulfobacteriota</taxon>
        <taxon>Desulfobulbia</taxon>
        <taxon>Desulfobulbales</taxon>
        <taxon>Desulfocapsaceae</taxon>
        <taxon>Desulfopila</taxon>
    </lineage>
</organism>
<dbReference type="SUPFAM" id="SSF53850">
    <property type="entry name" value="Periplasmic binding protein-like II"/>
    <property type="match status" value="1"/>
</dbReference>
<keyword evidence="2" id="KW-0472">Membrane</keyword>
<keyword evidence="1" id="KW-0732">Signal</keyword>
<dbReference type="InterPro" id="IPR050811">
    <property type="entry name" value="Phosphate_ABC_transporter"/>
</dbReference>
<feature type="transmembrane region" description="Helical" evidence="2">
    <location>
        <begin position="12"/>
        <end position="32"/>
    </location>
</feature>
<dbReference type="EMBL" id="FRFE01000007">
    <property type="protein sequence ID" value="SHO47143.1"/>
    <property type="molecule type" value="Genomic_DNA"/>
</dbReference>
<keyword evidence="2" id="KW-0812">Transmembrane</keyword>